<evidence type="ECO:0000256" key="4">
    <source>
        <dbReference type="ARBA" id="ARBA00022989"/>
    </source>
</evidence>
<dbReference type="InterPro" id="IPR035906">
    <property type="entry name" value="MetI-like_sf"/>
</dbReference>
<dbReference type="PROSITE" id="PS50928">
    <property type="entry name" value="ABC_TM1"/>
    <property type="match status" value="1"/>
</dbReference>
<dbReference type="Pfam" id="PF00528">
    <property type="entry name" value="BPD_transp_1"/>
    <property type="match status" value="1"/>
</dbReference>
<feature type="domain" description="ABC transmembrane type-1" evidence="7">
    <location>
        <begin position="45"/>
        <end position="224"/>
    </location>
</feature>
<organism evidence="8 9">
    <name type="scientific">Brevibacterium sandarakinum</name>
    <dbReference type="NCBI Taxonomy" id="629680"/>
    <lineage>
        <taxon>Bacteria</taxon>
        <taxon>Bacillati</taxon>
        <taxon>Actinomycetota</taxon>
        <taxon>Actinomycetes</taxon>
        <taxon>Micrococcales</taxon>
        <taxon>Brevibacteriaceae</taxon>
        <taxon>Brevibacterium</taxon>
    </lineage>
</organism>
<feature type="transmembrane region" description="Helical" evidence="6">
    <location>
        <begin position="76"/>
        <end position="100"/>
    </location>
</feature>
<dbReference type="Proteomes" id="UP000199700">
    <property type="component" value="Chromosome"/>
</dbReference>
<dbReference type="AlphaFoldDB" id="A0A1H1LN78"/>
<feature type="transmembrane region" description="Helical" evidence="6">
    <location>
        <begin position="112"/>
        <end position="133"/>
    </location>
</feature>
<dbReference type="CDD" id="cd06261">
    <property type="entry name" value="TM_PBP2"/>
    <property type="match status" value="1"/>
</dbReference>
<reference evidence="8" key="1">
    <citation type="submission" date="2016-10" db="EMBL/GenBank/DDBJ databases">
        <authorList>
            <person name="Varghese N."/>
            <person name="Submissions S."/>
        </authorList>
    </citation>
    <scope>NUCLEOTIDE SEQUENCE [LARGE SCALE GENOMIC DNA]</scope>
    <source>
        <strain evidence="8">DSM 22082</strain>
    </source>
</reference>
<dbReference type="OrthoDB" id="9801163at2"/>
<evidence type="ECO:0000256" key="2">
    <source>
        <dbReference type="ARBA" id="ARBA00022448"/>
    </source>
</evidence>
<evidence type="ECO:0000256" key="6">
    <source>
        <dbReference type="RuleBase" id="RU363032"/>
    </source>
</evidence>
<feature type="transmembrane region" description="Helical" evidence="6">
    <location>
        <begin position="206"/>
        <end position="228"/>
    </location>
</feature>
<dbReference type="RefSeq" id="WP_092102438.1">
    <property type="nucleotide sequence ID" value="NZ_LT629739.1"/>
</dbReference>
<dbReference type="InterPro" id="IPR051204">
    <property type="entry name" value="ABC_transp_perm/SBD"/>
</dbReference>
<gene>
    <name evidence="8" type="ORF">SAMN04489751_0356</name>
</gene>
<dbReference type="InterPro" id="IPR000515">
    <property type="entry name" value="MetI-like"/>
</dbReference>
<keyword evidence="9" id="KW-1185">Reference proteome</keyword>
<dbReference type="STRING" id="629680.SAMN04489751_0356"/>
<keyword evidence="4 6" id="KW-1133">Transmembrane helix</keyword>
<comment type="similarity">
    <text evidence="6">Belongs to the binding-protein-dependent transport system permease family.</text>
</comment>
<comment type="subcellular location">
    <subcellularLocation>
        <location evidence="6">Cell membrane</location>
        <topology evidence="6">Multi-pass membrane protein</topology>
    </subcellularLocation>
    <subcellularLocation>
        <location evidence="1">Membrane</location>
        <topology evidence="1">Multi-pass membrane protein</topology>
    </subcellularLocation>
</comment>
<sequence length="240" mass="25369">MSGIAPAGDPVIPDYGQASECVINNGAFCGDWFVDQWSTVFWPPLVDHIYMVVIAVVIGFIIAFVAAVVAYRKKWLAGPIGIVATFLYTLPPLALFQLLVPFTGLTLLTVEIALVCFTLVIIFQAVLSGLAAVPDDVKKSAIGMGLDQRQLMLKVELPLALPSIISGLRIATVLTVSIATIAAFVVDSGLGSPILKAVSSPFNTQFIAAGALAVLLAFVFDGLLVIVGKALTPWTRARVS</sequence>
<evidence type="ECO:0000256" key="5">
    <source>
        <dbReference type="ARBA" id="ARBA00023136"/>
    </source>
</evidence>
<dbReference type="GO" id="GO:0031460">
    <property type="term" value="P:glycine betaine transport"/>
    <property type="evidence" value="ECO:0007669"/>
    <property type="project" value="TreeGrafter"/>
</dbReference>
<proteinExistence type="inferred from homology"/>
<feature type="transmembrane region" description="Helical" evidence="6">
    <location>
        <begin position="159"/>
        <end position="186"/>
    </location>
</feature>
<keyword evidence="5 6" id="KW-0472">Membrane</keyword>
<accession>A0A1H1LN78</accession>
<dbReference type="Gene3D" id="1.10.3720.10">
    <property type="entry name" value="MetI-like"/>
    <property type="match status" value="1"/>
</dbReference>
<keyword evidence="2 6" id="KW-0813">Transport</keyword>
<evidence type="ECO:0000313" key="8">
    <source>
        <dbReference type="EMBL" id="SDR75993.1"/>
    </source>
</evidence>
<dbReference type="GO" id="GO:0005886">
    <property type="term" value="C:plasma membrane"/>
    <property type="evidence" value="ECO:0007669"/>
    <property type="project" value="UniProtKB-SubCell"/>
</dbReference>
<dbReference type="GO" id="GO:0055085">
    <property type="term" value="P:transmembrane transport"/>
    <property type="evidence" value="ECO:0007669"/>
    <property type="project" value="InterPro"/>
</dbReference>
<feature type="transmembrane region" description="Helical" evidence="6">
    <location>
        <begin position="49"/>
        <end position="69"/>
    </location>
</feature>
<evidence type="ECO:0000256" key="3">
    <source>
        <dbReference type="ARBA" id="ARBA00022692"/>
    </source>
</evidence>
<dbReference type="PANTHER" id="PTHR30177">
    <property type="entry name" value="GLYCINE BETAINE/L-PROLINE TRANSPORT SYSTEM PERMEASE PROTEIN PROW"/>
    <property type="match status" value="1"/>
</dbReference>
<evidence type="ECO:0000259" key="7">
    <source>
        <dbReference type="PROSITE" id="PS50928"/>
    </source>
</evidence>
<dbReference type="SUPFAM" id="SSF161098">
    <property type="entry name" value="MetI-like"/>
    <property type="match status" value="1"/>
</dbReference>
<dbReference type="EMBL" id="LT629739">
    <property type="protein sequence ID" value="SDR75993.1"/>
    <property type="molecule type" value="Genomic_DNA"/>
</dbReference>
<name>A0A1H1LN78_BRESA</name>
<evidence type="ECO:0000313" key="9">
    <source>
        <dbReference type="Proteomes" id="UP000199700"/>
    </source>
</evidence>
<keyword evidence="3 6" id="KW-0812">Transmembrane</keyword>
<evidence type="ECO:0000256" key="1">
    <source>
        <dbReference type="ARBA" id="ARBA00004141"/>
    </source>
</evidence>
<protein>
    <submittedName>
        <fullName evidence="8">Osmoprotectant transport system permease protein</fullName>
    </submittedName>
</protein>
<dbReference type="PANTHER" id="PTHR30177:SF4">
    <property type="entry name" value="OSMOPROTECTANT IMPORT PERMEASE PROTEIN OSMW"/>
    <property type="match status" value="1"/>
</dbReference>